<evidence type="ECO:0000313" key="3">
    <source>
        <dbReference type="Proteomes" id="UP000242450"/>
    </source>
</evidence>
<dbReference type="EMBL" id="MKHE01000023">
    <property type="protein sequence ID" value="OWK03094.1"/>
    <property type="molecule type" value="Genomic_DNA"/>
</dbReference>
<name>A0A212CB76_CEREH</name>
<accession>A0A212CB76</accession>
<protein>
    <submittedName>
        <fullName evidence="2">Uncharacterized protein</fullName>
    </submittedName>
</protein>
<reference evidence="2 3" key="1">
    <citation type="journal article" date="2018" name="Mol. Genet. Genomics">
        <title>The red deer Cervus elaphus genome CerEla1.0: sequencing, annotating, genes, and chromosomes.</title>
        <authorList>
            <person name="Bana N.A."/>
            <person name="Nyiri A."/>
            <person name="Nagy J."/>
            <person name="Frank K."/>
            <person name="Nagy T."/>
            <person name="Steger V."/>
            <person name="Schiller M."/>
            <person name="Lakatos P."/>
            <person name="Sugar L."/>
            <person name="Horn P."/>
            <person name="Barta E."/>
            <person name="Orosz L."/>
        </authorList>
    </citation>
    <scope>NUCLEOTIDE SEQUENCE [LARGE SCALE GENOMIC DNA]</scope>
    <source>
        <strain evidence="2">Hungarian</strain>
    </source>
</reference>
<gene>
    <name evidence="2" type="ORF">Celaphus_00007853</name>
</gene>
<dbReference type="AlphaFoldDB" id="A0A212CB76"/>
<organism evidence="2 3">
    <name type="scientific">Cervus elaphus hippelaphus</name>
    <name type="common">European red deer</name>
    <dbReference type="NCBI Taxonomy" id="46360"/>
    <lineage>
        <taxon>Eukaryota</taxon>
        <taxon>Metazoa</taxon>
        <taxon>Chordata</taxon>
        <taxon>Craniata</taxon>
        <taxon>Vertebrata</taxon>
        <taxon>Euteleostomi</taxon>
        <taxon>Mammalia</taxon>
        <taxon>Eutheria</taxon>
        <taxon>Laurasiatheria</taxon>
        <taxon>Artiodactyla</taxon>
        <taxon>Ruminantia</taxon>
        <taxon>Pecora</taxon>
        <taxon>Cervidae</taxon>
        <taxon>Cervinae</taxon>
        <taxon>Cervus</taxon>
    </lineage>
</organism>
<proteinExistence type="predicted"/>
<evidence type="ECO:0000313" key="2">
    <source>
        <dbReference type="EMBL" id="OWK03094.1"/>
    </source>
</evidence>
<keyword evidence="3" id="KW-1185">Reference proteome</keyword>
<feature type="region of interest" description="Disordered" evidence="1">
    <location>
        <begin position="1"/>
        <end position="67"/>
    </location>
</feature>
<comment type="caution">
    <text evidence="2">The sequence shown here is derived from an EMBL/GenBank/DDBJ whole genome shotgun (WGS) entry which is preliminary data.</text>
</comment>
<dbReference type="Proteomes" id="UP000242450">
    <property type="component" value="Chromosome 23"/>
</dbReference>
<sequence length="67" mass="7028">MWPPTARGARSARRKPRGRSPPTRGSGEVQPRASKPSRGCQEAELGLSPGKRSLSCGGSRAGLDPCL</sequence>
<evidence type="ECO:0000256" key="1">
    <source>
        <dbReference type="SAM" id="MobiDB-lite"/>
    </source>
</evidence>